<feature type="repeat" description="TPR" evidence="1">
    <location>
        <begin position="88"/>
        <end position="121"/>
    </location>
</feature>
<dbReference type="Gene3D" id="1.25.40.10">
    <property type="entry name" value="Tetratricopeptide repeat domain"/>
    <property type="match status" value="1"/>
</dbReference>
<dbReference type="InterPro" id="IPR020941">
    <property type="entry name" value="SUFU-like_domain"/>
</dbReference>
<reference evidence="3 4" key="1">
    <citation type="submission" date="2018-08" db="EMBL/GenBank/DDBJ databases">
        <title>A genome reference for cultivated species of the human gut microbiota.</title>
        <authorList>
            <person name="Zou Y."/>
            <person name="Xue W."/>
            <person name="Luo G."/>
        </authorList>
    </citation>
    <scope>NUCLEOTIDE SEQUENCE [LARGE SCALE GENOMIC DNA]</scope>
    <source>
        <strain evidence="3 4">AM07-24</strain>
    </source>
</reference>
<dbReference type="OrthoDB" id="4827574at2"/>
<feature type="domain" description="Suppressor of fused-like" evidence="2">
    <location>
        <begin position="182"/>
        <end position="348"/>
    </location>
</feature>
<organism evidence="3 4">
    <name type="scientific">Emergencia timonensis</name>
    <dbReference type="NCBI Taxonomy" id="1776384"/>
    <lineage>
        <taxon>Bacteria</taxon>
        <taxon>Bacillati</taxon>
        <taxon>Bacillota</taxon>
        <taxon>Clostridia</taxon>
        <taxon>Peptostreptococcales</taxon>
        <taxon>Anaerovoracaceae</taxon>
        <taxon>Emergencia</taxon>
    </lineage>
</organism>
<dbReference type="SUPFAM" id="SSF48452">
    <property type="entry name" value="TPR-like"/>
    <property type="match status" value="1"/>
</dbReference>
<evidence type="ECO:0000256" key="1">
    <source>
        <dbReference type="PROSITE-ProRule" id="PRU00339"/>
    </source>
</evidence>
<sequence>MYSWKMERLENTIPGGITMEEKLLEQLNIWHETDEYQKIIDTIEDMEEHDYETICHLARAYNNRGEAGDYDRAIQLLQMVSDIGQEDPLWHYRLGYACYFDNRFNEAAAAFARTLELDPDDDDAQYFLNMSKEEILREEGMEQQEYNPELYSEEEMEVIENHITQNFGDFDSVFHEIISPDIHVDICMIPPSEERNYYVLVTMGMGAHWMKVPEELAEYKLERAELAVCLPPDWNLQSDDEKWYWPIRMLKVLARLPISEDTWLGWGHTVDNGESFDESTQMCGCMLINPANFEETANICSMPDGSEVNFYQAIPLYNEEMAYKMDNDAETLLNIMDDTILIINPNRKNYCKKTLLN</sequence>
<gene>
    <name evidence="3" type="ORF">DW099_08655</name>
</gene>
<dbReference type="SMART" id="SM00028">
    <property type="entry name" value="TPR"/>
    <property type="match status" value="2"/>
</dbReference>
<dbReference type="Proteomes" id="UP000284841">
    <property type="component" value="Unassembled WGS sequence"/>
</dbReference>
<dbReference type="Pfam" id="PF14559">
    <property type="entry name" value="TPR_19"/>
    <property type="match status" value="1"/>
</dbReference>
<dbReference type="STRING" id="1776384.GCA_900086585_04082"/>
<protein>
    <submittedName>
        <fullName evidence="3">Tetratricopeptide repeat protein</fullName>
    </submittedName>
</protein>
<name>A0A415E4C7_9FIRM</name>
<accession>A0A415E4C7</accession>
<dbReference type="Pfam" id="PF05076">
    <property type="entry name" value="SUFU"/>
    <property type="match status" value="1"/>
</dbReference>
<keyword evidence="1" id="KW-0802">TPR repeat</keyword>
<dbReference type="EMBL" id="QRMS01000002">
    <property type="protein sequence ID" value="RHJ88444.1"/>
    <property type="molecule type" value="Genomic_DNA"/>
</dbReference>
<dbReference type="PROSITE" id="PS50005">
    <property type="entry name" value="TPR"/>
    <property type="match status" value="1"/>
</dbReference>
<evidence type="ECO:0000313" key="3">
    <source>
        <dbReference type="EMBL" id="RHJ88444.1"/>
    </source>
</evidence>
<evidence type="ECO:0000259" key="2">
    <source>
        <dbReference type="Pfam" id="PF05076"/>
    </source>
</evidence>
<evidence type="ECO:0000313" key="4">
    <source>
        <dbReference type="Proteomes" id="UP000284841"/>
    </source>
</evidence>
<dbReference type="InterPro" id="IPR037181">
    <property type="entry name" value="SUFU_N"/>
</dbReference>
<keyword evidence="4" id="KW-1185">Reference proteome</keyword>
<dbReference type="AlphaFoldDB" id="A0A415E4C7"/>
<dbReference type="InterPro" id="IPR011990">
    <property type="entry name" value="TPR-like_helical_dom_sf"/>
</dbReference>
<proteinExistence type="predicted"/>
<dbReference type="InterPro" id="IPR019734">
    <property type="entry name" value="TPR_rpt"/>
</dbReference>
<comment type="caution">
    <text evidence="3">The sequence shown here is derived from an EMBL/GenBank/DDBJ whole genome shotgun (WGS) entry which is preliminary data.</text>
</comment>
<dbReference type="SUPFAM" id="SSF103359">
    <property type="entry name" value="Suppressor of Fused, N-terminal domain"/>
    <property type="match status" value="1"/>
</dbReference>